<evidence type="ECO:0000313" key="3">
    <source>
        <dbReference type="Proteomes" id="UP000326396"/>
    </source>
</evidence>
<dbReference type="AlphaFoldDB" id="A0A5N6PMY0"/>
<evidence type="ECO:0000256" key="1">
    <source>
        <dbReference type="SAM" id="MobiDB-lite"/>
    </source>
</evidence>
<feature type="region of interest" description="Disordered" evidence="1">
    <location>
        <begin position="73"/>
        <end position="131"/>
    </location>
</feature>
<name>A0A5N6PMY0_9ASTR</name>
<feature type="compositionally biased region" description="Basic and acidic residues" evidence="1">
    <location>
        <begin position="85"/>
        <end position="101"/>
    </location>
</feature>
<reference evidence="2 3" key="1">
    <citation type="submission" date="2019-05" db="EMBL/GenBank/DDBJ databases">
        <title>Mikania micrantha, genome provides insights into the molecular mechanism of rapid growth.</title>
        <authorList>
            <person name="Liu B."/>
        </authorList>
    </citation>
    <scope>NUCLEOTIDE SEQUENCE [LARGE SCALE GENOMIC DNA]</scope>
    <source>
        <strain evidence="2">NLD-2019</strain>
        <tissue evidence="2">Leaf</tissue>
    </source>
</reference>
<feature type="compositionally biased region" description="Polar residues" evidence="1">
    <location>
        <begin position="75"/>
        <end position="84"/>
    </location>
</feature>
<gene>
    <name evidence="2" type="ORF">E3N88_09721</name>
</gene>
<comment type="caution">
    <text evidence="2">The sequence shown here is derived from an EMBL/GenBank/DDBJ whole genome shotgun (WGS) entry which is preliminary data.</text>
</comment>
<dbReference type="Proteomes" id="UP000326396">
    <property type="component" value="Linkage Group LG12"/>
</dbReference>
<organism evidence="2 3">
    <name type="scientific">Mikania micrantha</name>
    <name type="common">bitter vine</name>
    <dbReference type="NCBI Taxonomy" id="192012"/>
    <lineage>
        <taxon>Eukaryota</taxon>
        <taxon>Viridiplantae</taxon>
        <taxon>Streptophyta</taxon>
        <taxon>Embryophyta</taxon>
        <taxon>Tracheophyta</taxon>
        <taxon>Spermatophyta</taxon>
        <taxon>Magnoliopsida</taxon>
        <taxon>eudicotyledons</taxon>
        <taxon>Gunneridae</taxon>
        <taxon>Pentapetalae</taxon>
        <taxon>asterids</taxon>
        <taxon>campanulids</taxon>
        <taxon>Asterales</taxon>
        <taxon>Asteraceae</taxon>
        <taxon>Asteroideae</taxon>
        <taxon>Heliantheae alliance</taxon>
        <taxon>Eupatorieae</taxon>
        <taxon>Mikania</taxon>
    </lineage>
</organism>
<keyword evidence="3" id="KW-1185">Reference proteome</keyword>
<proteinExistence type="predicted"/>
<protein>
    <submittedName>
        <fullName evidence="2">Uncharacterized protein</fullName>
    </submittedName>
</protein>
<accession>A0A5N6PMY0</accession>
<evidence type="ECO:0000313" key="2">
    <source>
        <dbReference type="EMBL" id="KAD6455015.1"/>
    </source>
</evidence>
<sequence>MGKKSEYVKRQQSDGIPVVTVNLESGNFNRRPFGPNSTNSRIGNAILGGFKNQQPAKSELDSRDEYGRFEEVDDSFSNTPTKITGNRDRIGGDGLVGDRSRLPAMKTLLPGWPDENGDNGGRDWRRWKKIS</sequence>
<dbReference type="EMBL" id="SZYD01000004">
    <property type="protein sequence ID" value="KAD6455015.1"/>
    <property type="molecule type" value="Genomic_DNA"/>
</dbReference>